<dbReference type="InterPro" id="IPR029033">
    <property type="entry name" value="His_PPase_superfam"/>
</dbReference>
<organism evidence="1">
    <name type="scientific">marine metagenome</name>
    <dbReference type="NCBI Taxonomy" id="408172"/>
    <lineage>
        <taxon>unclassified sequences</taxon>
        <taxon>metagenomes</taxon>
        <taxon>ecological metagenomes</taxon>
    </lineage>
</organism>
<protein>
    <recommendedName>
        <fullName evidence="2">Phosphoglycerate mutase (2,3-diphosphoglycerate-dependent)</fullName>
    </recommendedName>
</protein>
<dbReference type="CDD" id="cd07067">
    <property type="entry name" value="HP_PGM_like"/>
    <property type="match status" value="1"/>
</dbReference>
<name>A0A381TDF2_9ZZZZ</name>
<dbReference type="InterPro" id="IPR013078">
    <property type="entry name" value="His_Pase_superF_clade-1"/>
</dbReference>
<dbReference type="Pfam" id="PF00300">
    <property type="entry name" value="His_Phos_1"/>
    <property type="match status" value="1"/>
</dbReference>
<dbReference type="PANTHER" id="PTHR47927">
    <property type="entry name" value="PUTATIVE-RELATED"/>
    <property type="match status" value="1"/>
</dbReference>
<reference evidence="1" key="1">
    <citation type="submission" date="2018-05" db="EMBL/GenBank/DDBJ databases">
        <authorList>
            <person name="Lanie J.A."/>
            <person name="Ng W.-L."/>
            <person name="Kazmierczak K.M."/>
            <person name="Andrzejewski T.M."/>
            <person name="Davidsen T.M."/>
            <person name="Wayne K.J."/>
            <person name="Tettelin H."/>
            <person name="Glass J.I."/>
            <person name="Rusch D."/>
            <person name="Podicherti R."/>
            <person name="Tsui H.-C.T."/>
            <person name="Winkler M.E."/>
        </authorList>
    </citation>
    <scope>NUCLEOTIDE SEQUENCE</scope>
</reference>
<gene>
    <name evidence="1" type="ORF">METZ01_LOCUS66633</name>
</gene>
<accession>A0A381TDF2</accession>
<dbReference type="PANTHER" id="PTHR47927:SF2">
    <property type="entry name" value="PHOSPHOGLYCERATE MUTASE FAMILY PROTEIN"/>
    <property type="match status" value="1"/>
</dbReference>
<evidence type="ECO:0000313" key="1">
    <source>
        <dbReference type="EMBL" id="SVA13779.1"/>
    </source>
</evidence>
<dbReference type="EMBL" id="UINC01004363">
    <property type="protein sequence ID" value="SVA13779.1"/>
    <property type="molecule type" value="Genomic_DNA"/>
</dbReference>
<dbReference type="AlphaFoldDB" id="A0A381TDF2"/>
<dbReference type="SMART" id="SM00855">
    <property type="entry name" value="PGAM"/>
    <property type="match status" value="1"/>
</dbReference>
<proteinExistence type="predicted"/>
<evidence type="ECO:0008006" key="2">
    <source>
        <dbReference type="Google" id="ProtNLM"/>
    </source>
</evidence>
<dbReference type="Gene3D" id="3.40.50.1240">
    <property type="entry name" value="Phosphoglycerate mutase-like"/>
    <property type="match status" value="1"/>
</dbReference>
<sequence length="248" mass="28065">MNINSRFKKSDIGIGNKTMIHKDFNCDIYFIRHGESESNATPGLAAGVNFDAPLTKLGHQQAKSLGERFKNEKVVFNNVFCSTLTRAIQTTENIFIGMDNPKRKFTKVPEIIEQQIPGWRGVPTEEAYTSDTMTYIMEKGKDFVGPDGESIREVQKRATNWLEDELIYNRKLCSTPQSLKVAIVGHGNTMRSIFHYIMGFDQRLMYKIGVDNTSISRFIFNSKGWSVVCLNDNSHLRTGSSGTFEARS</sequence>
<dbReference type="SUPFAM" id="SSF53254">
    <property type="entry name" value="Phosphoglycerate mutase-like"/>
    <property type="match status" value="1"/>
</dbReference>